<evidence type="ECO:0000256" key="5">
    <source>
        <dbReference type="SAM" id="Phobius"/>
    </source>
</evidence>
<dbReference type="GO" id="GO:0016020">
    <property type="term" value="C:membrane"/>
    <property type="evidence" value="ECO:0007669"/>
    <property type="project" value="UniProtKB-SubCell"/>
</dbReference>
<feature type="domain" description="GtrA/DPMS transmembrane" evidence="6">
    <location>
        <begin position="6"/>
        <end position="95"/>
    </location>
</feature>
<dbReference type="PATRIC" id="fig|1423743.5.peg.1861"/>
<accession>X0P9V4</accession>
<evidence type="ECO:0000313" key="9">
    <source>
        <dbReference type="Proteomes" id="UP000019488"/>
    </source>
</evidence>
<organism evidence="7 9">
    <name type="scientific">Lentilactobacillus farraginis DSM 18382 = JCM 14108</name>
    <dbReference type="NCBI Taxonomy" id="1423743"/>
    <lineage>
        <taxon>Bacteria</taxon>
        <taxon>Bacillati</taxon>
        <taxon>Bacillota</taxon>
        <taxon>Bacilli</taxon>
        <taxon>Lactobacillales</taxon>
        <taxon>Lactobacillaceae</taxon>
        <taxon>Lentilactobacillus</taxon>
    </lineage>
</organism>
<dbReference type="RefSeq" id="WP_420805530.1">
    <property type="nucleotide sequence ID" value="NZ_AZFY01000155.1"/>
</dbReference>
<keyword evidence="10" id="KW-1185">Reference proteome</keyword>
<reference evidence="7" key="1">
    <citation type="journal article" date="2014" name="Genome Announc.">
        <title>Draft Genome Sequences of Two Lactobacillus Strains, L. farraginis JCM 14108T and L. composti JCM 14202T, Isolated from Compost of Distilled Shochu Residue.</title>
        <authorList>
            <person name="Yuki M."/>
            <person name="Oshima K."/>
            <person name="Suda W."/>
            <person name="Kitahara M."/>
            <person name="Kitamura K."/>
            <person name="Iida T."/>
            <person name="Hattori M."/>
            <person name="Ohkuma M."/>
        </authorList>
    </citation>
    <scope>NUCLEOTIDE SEQUENCE [LARGE SCALE GENOMIC DNA]</scope>
    <source>
        <strain evidence="7">JCM 14108</strain>
    </source>
</reference>
<dbReference type="STRING" id="1423743.FD41_GL001804"/>
<evidence type="ECO:0000256" key="1">
    <source>
        <dbReference type="ARBA" id="ARBA00004141"/>
    </source>
</evidence>
<dbReference type="Proteomes" id="UP000019488">
    <property type="component" value="Unassembled WGS sequence"/>
</dbReference>
<evidence type="ECO:0000313" key="8">
    <source>
        <dbReference type="EMBL" id="KRM00987.1"/>
    </source>
</evidence>
<evidence type="ECO:0000259" key="6">
    <source>
        <dbReference type="Pfam" id="PF04138"/>
    </source>
</evidence>
<dbReference type="InterPro" id="IPR007267">
    <property type="entry name" value="GtrA_DPMS_TM"/>
</dbReference>
<protein>
    <submittedName>
        <fullName evidence="7">Conserved membrane protein, GtcA family</fullName>
    </submittedName>
    <submittedName>
        <fullName evidence="8">GtcA family conserved membrane protein</fullName>
    </submittedName>
</protein>
<keyword evidence="2 5" id="KW-0812">Transmembrane</keyword>
<evidence type="ECO:0000256" key="4">
    <source>
        <dbReference type="ARBA" id="ARBA00023136"/>
    </source>
</evidence>
<name>X0P9V4_9LACO</name>
<keyword evidence="4 5" id="KW-0472">Membrane</keyword>
<dbReference type="eggNOG" id="ENOG5033KHD">
    <property type="taxonomic scope" value="Bacteria"/>
</dbReference>
<comment type="subcellular location">
    <subcellularLocation>
        <location evidence="1">Membrane</location>
        <topology evidence="1">Multi-pass membrane protein</topology>
    </subcellularLocation>
</comment>
<feature type="transmembrane region" description="Helical" evidence="5">
    <location>
        <begin position="46"/>
        <end position="66"/>
    </location>
</feature>
<evidence type="ECO:0000256" key="2">
    <source>
        <dbReference type="ARBA" id="ARBA00022692"/>
    </source>
</evidence>
<dbReference type="Proteomes" id="UP000051966">
    <property type="component" value="Unassembled WGS sequence"/>
</dbReference>
<sequence>MLLAPTGATIAMAVGYGATSLLSLTLNNHWVFKAHAQFKSVVVKYYVTYLSTWALSTLLAGVLSHLSMVNDHLIPIFSLIITVPTNFLLSKFWVFKNTSMKEAQRFGN</sequence>
<dbReference type="AlphaFoldDB" id="X0P9V4"/>
<reference evidence="8 10" key="2">
    <citation type="journal article" date="2015" name="Genome Announc.">
        <title>Expanding the biotechnology potential of lactobacilli through comparative genomics of 213 strains and associated genera.</title>
        <authorList>
            <person name="Sun Z."/>
            <person name="Harris H.M."/>
            <person name="McCann A."/>
            <person name="Guo C."/>
            <person name="Argimon S."/>
            <person name="Zhang W."/>
            <person name="Yang X."/>
            <person name="Jeffery I.B."/>
            <person name="Cooney J.C."/>
            <person name="Kagawa T.F."/>
            <person name="Liu W."/>
            <person name="Song Y."/>
            <person name="Salvetti E."/>
            <person name="Wrobel A."/>
            <person name="Rasinkangas P."/>
            <person name="Parkhill J."/>
            <person name="Rea M.C."/>
            <person name="O'Sullivan O."/>
            <person name="Ritari J."/>
            <person name="Douillard F.P."/>
            <person name="Paul Ross R."/>
            <person name="Yang R."/>
            <person name="Briner A.E."/>
            <person name="Felis G.E."/>
            <person name="de Vos W.M."/>
            <person name="Barrangou R."/>
            <person name="Klaenhammer T.R."/>
            <person name="Caufield P.W."/>
            <person name="Cui Y."/>
            <person name="Zhang H."/>
            <person name="O'Toole P.W."/>
        </authorList>
    </citation>
    <scope>NUCLEOTIDE SEQUENCE [LARGE SCALE GENOMIC DNA]</scope>
    <source>
        <strain evidence="8 10">DSM 18382</strain>
    </source>
</reference>
<dbReference type="GO" id="GO:0000271">
    <property type="term" value="P:polysaccharide biosynthetic process"/>
    <property type="evidence" value="ECO:0007669"/>
    <property type="project" value="InterPro"/>
</dbReference>
<comment type="caution">
    <text evidence="7">The sequence shown here is derived from an EMBL/GenBank/DDBJ whole genome shotgun (WGS) entry which is preliminary data.</text>
</comment>
<dbReference type="EMBL" id="BAKI01000004">
    <property type="protein sequence ID" value="GAF35808.1"/>
    <property type="molecule type" value="Genomic_DNA"/>
</dbReference>
<keyword evidence="3 5" id="KW-1133">Transmembrane helix</keyword>
<evidence type="ECO:0000256" key="3">
    <source>
        <dbReference type="ARBA" id="ARBA00022989"/>
    </source>
</evidence>
<dbReference type="Pfam" id="PF04138">
    <property type="entry name" value="GtrA_DPMS_TM"/>
    <property type="match status" value="1"/>
</dbReference>
<proteinExistence type="predicted"/>
<gene>
    <name evidence="8" type="ORF">FD41_GL001804</name>
    <name evidence="7" type="ORF">JCM14108_716</name>
</gene>
<dbReference type="EMBL" id="AZFY01000155">
    <property type="protein sequence ID" value="KRM00987.1"/>
    <property type="molecule type" value="Genomic_DNA"/>
</dbReference>
<feature type="transmembrane region" description="Helical" evidence="5">
    <location>
        <begin position="72"/>
        <end position="95"/>
    </location>
</feature>
<evidence type="ECO:0000313" key="7">
    <source>
        <dbReference type="EMBL" id="GAF35808.1"/>
    </source>
</evidence>
<evidence type="ECO:0000313" key="10">
    <source>
        <dbReference type="Proteomes" id="UP000051966"/>
    </source>
</evidence>
<feature type="transmembrane region" description="Helical" evidence="5">
    <location>
        <begin position="6"/>
        <end position="26"/>
    </location>
</feature>